<dbReference type="eggNOG" id="ENOG502ZA6Q">
    <property type="taxonomic scope" value="Bacteria"/>
</dbReference>
<organism evidence="1 2">
    <name type="scientific">Streptococcus peroris ATCC 700780</name>
    <dbReference type="NCBI Taxonomy" id="888746"/>
    <lineage>
        <taxon>Bacteria</taxon>
        <taxon>Bacillati</taxon>
        <taxon>Bacillota</taxon>
        <taxon>Bacilli</taxon>
        <taxon>Lactobacillales</taxon>
        <taxon>Streptococcaceae</taxon>
        <taxon>Streptococcus</taxon>
    </lineage>
</organism>
<dbReference type="RefSeq" id="WP_006145469.1">
    <property type="nucleotide sequence ID" value="NZ_GL732463.1"/>
</dbReference>
<dbReference type="EMBL" id="AEVF01000008">
    <property type="protein sequence ID" value="EFX40729.1"/>
    <property type="molecule type" value="Genomic_DNA"/>
</dbReference>
<name>E8KAX6_9STRE</name>
<reference evidence="1 2" key="1">
    <citation type="submission" date="2010-12" db="EMBL/GenBank/DDBJ databases">
        <authorList>
            <person name="Muzny D."/>
            <person name="Qin X."/>
            <person name="Deng J."/>
            <person name="Jiang H."/>
            <person name="Liu Y."/>
            <person name="Qu J."/>
            <person name="Song X.-Z."/>
            <person name="Zhang L."/>
            <person name="Thornton R."/>
            <person name="Coyle M."/>
            <person name="Francisco L."/>
            <person name="Jackson L."/>
            <person name="Javaid M."/>
            <person name="Korchina V."/>
            <person name="Kovar C."/>
            <person name="Mata R."/>
            <person name="Mathew T."/>
            <person name="Ngo R."/>
            <person name="Nguyen L."/>
            <person name="Nguyen N."/>
            <person name="Okwuonu G."/>
            <person name="Ongeri F."/>
            <person name="Pham C."/>
            <person name="Simmons D."/>
            <person name="Wilczek-Boney K."/>
            <person name="Hale W."/>
            <person name="Jakkamsetti A."/>
            <person name="Pham P."/>
            <person name="Ruth R."/>
            <person name="San Lucas F."/>
            <person name="Warren J."/>
            <person name="Zhang J."/>
            <person name="Zhao Z."/>
            <person name="Zhou C."/>
            <person name="Zhu D."/>
            <person name="Lee S."/>
            <person name="Bess C."/>
            <person name="Blankenburg K."/>
            <person name="Forbes L."/>
            <person name="Fu Q."/>
            <person name="Gubbala S."/>
            <person name="Hirani K."/>
            <person name="Jayaseelan J.C."/>
            <person name="Lara F."/>
            <person name="Munidasa M."/>
            <person name="Palculict T."/>
            <person name="Patil S."/>
            <person name="Pu L.-L."/>
            <person name="Saada N."/>
            <person name="Tang L."/>
            <person name="Weissenberger G."/>
            <person name="Zhu Y."/>
            <person name="Hemphill L."/>
            <person name="Shang Y."/>
            <person name="Youmans B."/>
            <person name="Ayvaz T."/>
            <person name="Ross M."/>
            <person name="Santibanez J."/>
            <person name="Aqrawi P."/>
            <person name="Gross S."/>
            <person name="Joshi V."/>
            <person name="Fowler G."/>
            <person name="Nazareth L."/>
            <person name="Reid J."/>
            <person name="Worley K."/>
            <person name="Petrosino J."/>
            <person name="Highlander S."/>
            <person name="Gibbs R."/>
        </authorList>
    </citation>
    <scope>NUCLEOTIDE SEQUENCE [LARGE SCALE GENOMIC DNA]</scope>
    <source>
        <strain evidence="1 2">ATCC 700780</strain>
    </source>
</reference>
<sequence length="219" mass="24964">MEKLEAIKDNNHLRNLLLAECDIYFYDHIREVQFSDSNEEYSLACQAFAQDGSGGEFVILEDKSVGFIGSEGQVGRVAESLDDLLTFLIHAGSISDFSCRLLYQNKDLLVKFCQGFIKKVRDNYRSKGEDWDKVRAGIAQELGLEFQPEKLHELAFNFYQSAIRTPLFTCKYGHGENEYVCDSVLSDIIGLWVLELVGMTREEIMNYTRTGNIDERGSI</sequence>
<proteinExistence type="predicted"/>
<dbReference type="OrthoDB" id="2215391at2"/>
<comment type="caution">
    <text evidence="1">The sequence shown here is derived from an EMBL/GenBank/DDBJ whole genome shotgun (WGS) entry which is preliminary data.</text>
</comment>
<dbReference type="Proteomes" id="UP000010304">
    <property type="component" value="Unassembled WGS sequence"/>
</dbReference>
<keyword evidence="2" id="KW-1185">Reference proteome</keyword>
<evidence type="ECO:0000313" key="2">
    <source>
        <dbReference type="Proteomes" id="UP000010304"/>
    </source>
</evidence>
<dbReference type="STRING" id="888746.HMPREF9180_0708"/>
<dbReference type="HOGENOM" id="CLU_114500_0_0_9"/>
<gene>
    <name evidence="1" type="ORF">HMPREF9180_0708</name>
</gene>
<accession>E8KAX6</accession>
<dbReference type="AlphaFoldDB" id="E8KAX6"/>
<protein>
    <submittedName>
        <fullName evidence="1">Uncharacterized protein</fullName>
    </submittedName>
</protein>
<evidence type="ECO:0000313" key="1">
    <source>
        <dbReference type="EMBL" id="EFX40729.1"/>
    </source>
</evidence>